<accession>X1LWD4</accession>
<comment type="caution">
    <text evidence="8">The sequence shown here is derived from an EMBL/GenBank/DDBJ whole genome shotgun (WGS) entry which is preliminary data.</text>
</comment>
<evidence type="ECO:0000256" key="6">
    <source>
        <dbReference type="ARBA" id="ARBA00023295"/>
    </source>
</evidence>
<reference evidence="8" key="1">
    <citation type="journal article" date="2014" name="Front. Microbiol.">
        <title>High frequency of phylogenetically diverse reductive dehalogenase-homologous genes in deep subseafloor sedimentary metagenomes.</title>
        <authorList>
            <person name="Kawai M."/>
            <person name="Futagami T."/>
            <person name="Toyoda A."/>
            <person name="Takaki Y."/>
            <person name="Nishi S."/>
            <person name="Hori S."/>
            <person name="Arai W."/>
            <person name="Tsubouchi T."/>
            <person name="Morono Y."/>
            <person name="Uchiyama I."/>
            <person name="Ito T."/>
            <person name="Fujiyama A."/>
            <person name="Inagaki F."/>
            <person name="Takami H."/>
        </authorList>
    </citation>
    <scope>NUCLEOTIDE SEQUENCE</scope>
    <source>
        <strain evidence="8">Expedition CK06-06</strain>
    </source>
</reference>
<evidence type="ECO:0000256" key="3">
    <source>
        <dbReference type="ARBA" id="ARBA00023204"/>
    </source>
</evidence>
<sequence>LCFCIMTANCSAEKCIEVQAKIGEGFQKLDERELSKKLKMYGYRFPNIRAEYIVKARELQEELKKILTINTNLKELREWIVKNVKGIGYKEASHFLRNIGYKEYAIIDFHIIDLLIKFNIIEKPKTLTKTKYLEIEEILGKIAEELNLNLSELDLFMWYMETGKVLK</sequence>
<evidence type="ECO:0000256" key="5">
    <source>
        <dbReference type="ARBA" id="ARBA00023268"/>
    </source>
</evidence>
<dbReference type="GO" id="GO:0003906">
    <property type="term" value="F:DNA-(apurinic or apyrimidinic site) endonuclease activity"/>
    <property type="evidence" value="ECO:0007669"/>
    <property type="project" value="InterPro"/>
</dbReference>
<gene>
    <name evidence="8" type="ORF">S06H3_12779</name>
</gene>
<keyword evidence="5" id="KW-0511">Multifunctional enzyme</keyword>
<dbReference type="GO" id="GO:0016829">
    <property type="term" value="F:lyase activity"/>
    <property type="evidence" value="ECO:0007669"/>
    <property type="project" value="UniProtKB-KW"/>
</dbReference>
<feature type="domain" description="HhH-GPD" evidence="7">
    <location>
        <begin position="6"/>
        <end position="162"/>
    </location>
</feature>
<dbReference type="InterPro" id="IPR003265">
    <property type="entry name" value="HhH-GPD_domain"/>
</dbReference>
<keyword evidence="6" id="KW-0326">Glycosidase</keyword>
<proteinExistence type="predicted"/>
<dbReference type="GO" id="GO:0006284">
    <property type="term" value="P:base-excision repair"/>
    <property type="evidence" value="ECO:0007669"/>
    <property type="project" value="InterPro"/>
</dbReference>
<evidence type="ECO:0000259" key="7">
    <source>
        <dbReference type="SMART" id="SM00478"/>
    </source>
</evidence>
<dbReference type="InterPro" id="IPR011257">
    <property type="entry name" value="DNA_glycosylase"/>
</dbReference>
<keyword evidence="2" id="KW-0378">Hydrolase</keyword>
<keyword evidence="4" id="KW-0456">Lyase</keyword>
<evidence type="ECO:0000313" key="8">
    <source>
        <dbReference type="EMBL" id="GAI10096.1"/>
    </source>
</evidence>
<dbReference type="Gene3D" id="1.10.340.30">
    <property type="entry name" value="Hypothetical protein, domain 2"/>
    <property type="match status" value="1"/>
</dbReference>
<keyword evidence="1" id="KW-0227">DNA damage</keyword>
<dbReference type="PIRSF" id="PIRSF005954">
    <property type="entry name" value="Thrmst_ogg"/>
    <property type="match status" value="1"/>
</dbReference>
<evidence type="ECO:0000256" key="1">
    <source>
        <dbReference type="ARBA" id="ARBA00022763"/>
    </source>
</evidence>
<keyword evidence="3" id="KW-0234">DNA repair</keyword>
<evidence type="ECO:0000256" key="2">
    <source>
        <dbReference type="ARBA" id="ARBA00022801"/>
    </source>
</evidence>
<dbReference type="GO" id="GO:0016799">
    <property type="term" value="F:hydrolase activity, hydrolyzing N-glycosyl compounds"/>
    <property type="evidence" value="ECO:0007669"/>
    <property type="project" value="InterPro"/>
</dbReference>
<dbReference type="NCBIfam" id="NF002305">
    <property type="entry name" value="PRK01229.1"/>
    <property type="match status" value="1"/>
</dbReference>
<evidence type="ECO:0000256" key="4">
    <source>
        <dbReference type="ARBA" id="ARBA00023239"/>
    </source>
</evidence>
<dbReference type="SMART" id="SM00478">
    <property type="entry name" value="ENDO3c"/>
    <property type="match status" value="1"/>
</dbReference>
<dbReference type="InterPro" id="IPR012092">
    <property type="entry name" value="DNA_glyclase/AP_lyase_Ogg"/>
</dbReference>
<dbReference type="AlphaFoldDB" id="X1LWD4"/>
<organism evidence="8">
    <name type="scientific">marine sediment metagenome</name>
    <dbReference type="NCBI Taxonomy" id="412755"/>
    <lineage>
        <taxon>unclassified sequences</taxon>
        <taxon>metagenomes</taxon>
        <taxon>ecological metagenomes</taxon>
    </lineage>
</organism>
<dbReference type="InterPro" id="IPR023170">
    <property type="entry name" value="HhH_base_excis_C"/>
</dbReference>
<feature type="non-terminal residue" evidence="8">
    <location>
        <position position="1"/>
    </location>
</feature>
<name>X1LWD4_9ZZZZ</name>
<protein>
    <recommendedName>
        <fullName evidence="7">HhH-GPD domain-containing protein</fullName>
    </recommendedName>
</protein>
<dbReference type="SUPFAM" id="SSF48150">
    <property type="entry name" value="DNA-glycosylase"/>
    <property type="match status" value="1"/>
</dbReference>
<dbReference type="CDD" id="cd00056">
    <property type="entry name" value="ENDO3c"/>
    <property type="match status" value="1"/>
</dbReference>
<dbReference type="Pfam" id="PF22175">
    <property type="entry name" value="Ogg-HhH"/>
    <property type="match status" value="1"/>
</dbReference>
<dbReference type="EMBL" id="BARV01006241">
    <property type="protein sequence ID" value="GAI10096.1"/>
    <property type="molecule type" value="Genomic_DNA"/>
</dbReference>
<dbReference type="Gene3D" id="1.10.1670.10">
    <property type="entry name" value="Helix-hairpin-Helix base-excision DNA repair enzymes (C-terminal)"/>
    <property type="match status" value="1"/>
</dbReference>